<dbReference type="AlphaFoldDB" id="A0A0F9K4S2"/>
<comment type="caution">
    <text evidence="1">The sequence shown here is derived from an EMBL/GenBank/DDBJ whole genome shotgun (WGS) entry which is preliminary data.</text>
</comment>
<gene>
    <name evidence="1" type="ORF">LCGC14_1679900</name>
</gene>
<reference evidence="1" key="1">
    <citation type="journal article" date="2015" name="Nature">
        <title>Complex archaea that bridge the gap between prokaryotes and eukaryotes.</title>
        <authorList>
            <person name="Spang A."/>
            <person name="Saw J.H."/>
            <person name="Jorgensen S.L."/>
            <person name="Zaremba-Niedzwiedzka K."/>
            <person name="Martijn J."/>
            <person name="Lind A.E."/>
            <person name="van Eijk R."/>
            <person name="Schleper C."/>
            <person name="Guy L."/>
            <person name="Ettema T.J."/>
        </authorList>
    </citation>
    <scope>NUCLEOTIDE SEQUENCE</scope>
</reference>
<protein>
    <recommendedName>
        <fullName evidence="2">DUF2971 domain-containing protein</fullName>
    </recommendedName>
</protein>
<organism evidence="1">
    <name type="scientific">marine sediment metagenome</name>
    <dbReference type="NCBI Taxonomy" id="412755"/>
    <lineage>
        <taxon>unclassified sequences</taxon>
        <taxon>metagenomes</taxon>
        <taxon>ecological metagenomes</taxon>
    </lineage>
</organism>
<dbReference type="EMBL" id="LAZR01014540">
    <property type="protein sequence ID" value="KKM17028.1"/>
    <property type="molecule type" value="Genomic_DNA"/>
</dbReference>
<evidence type="ECO:0008006" key="2">
    <source>
        <dbReference type="Google" id="ProtNLM"/>
    </source>
</evidence>
<name>A0A0F9K4S2_9ZZZZ</name>
<sequence length="282" mass="31995">MTNRDNHLGIDRTEDFVLWRYMDLTKFMLLLLSKSLYLRRADLFEDRFEGSLSLGTINAMGTSNLPLMARTMLQQHFESRIYQCYVSCWHEAPHESMALWKIYGDAGAVAIRSSYRRLRSALPCLNDDAISSGQGDVKFDETGRPQVVQHLDIGRIRYLDYDAAVVPNAYVWSSLLCKRIAFEYEKEVRIFALADSAREMEVLNQERMNGNHDGDSHSATAKTMYPQGIEVPANLHNVIEAIYVSPLAKQEMMTVVLDACTKHGLSAELVRPSSLVGEPPRI</sequence>
<evidence type="ECO:0000313" key="1">
    <source>
        <dbReference type="EMBL" id="KKM17028.1"/>
    </source>
</evidence>
<proteinExistence type="predicted"/>
<accession>A0A0F9K4S2</accession>